<feature type="compositionally biased region" description="Basic and acidic residues" evidence="1">
    <location>
        <begin position="1"/>
        <end position="24"/>
    </location>
</feature>
<comment type="caution">
    <text evidence="3">The sequence shown here is derived from an EMBL/GenBank/DDBJ whole genome shotgun (WGS) entry which is preliminary data.</text>
</comment>
<evidence type="ECO:0000256" key="1">
    <source>
        <dbReference type="SAM" id="MobiDB-lite"/>
    </source>
</evidence>
<evidence type="ECO:0008006" key="5">
    <source>
        <dbReference type="Google" id="ProtNLM"/>
    </source>
</evidence>
<evidence type="ECO:0000313" key="3">
    <source>
        <dbReference type="EMBL" id="MEV0706894.1"/>
    </source>
</evidence>
<feature type="region of interest" description="Disordered" evidence="1">
    <location>
        <begin position="1"/>
        <end position="25"/>
    </location>
</feature>
<dbReference type="EMBL" id="JBFAKC010000002">
    <property type="protein sequence ID" value="MEV0706894.1"/>
    <property type="molecule type" value="Genomic_DNA"/>
</dbReference>
<evidence type="ECO:0000313" key="4">
    <source>
        <dbReference type="Proteomes" id="UP001551695"/>
    </source>
</evidence>
<gene>
    <name evidence="3" type="ORF">AB0I48_04955</name>
</gene>
<reference evidence="3 4" key="1">
    <citation type="submission" date="2024-06" db="EMBL/GenBank/DDBJ databases">
        <title>The Natural Products Discovery Center: Release of the First 8490 Sequenced Strains for Exploring Actinobacteria Biosynthetic Diversity.</title>
        <authorList>
            <person name="Kalkreuter E."/>
            <person name="Kautsar S.A."/>
            <person name="Yang D."/>
            <person name="Bader C.D."/>
            <person name="Teijaro C.N."/>
            <person name="Fluegel L."/>
            <person name="Davis C.M."/>
            <person name="Simpson J.R."/>
            <person name="Lauterbach L."/>
            <person name="Steele A.D."/>
            <person name="Gui C."/>
            <person name="Meng S."/>
            <person name="Li G."/>
            <person name="Viehrig K."/>
            <person name="Ye F."/>
            <person name="Su P."/>
            <person name="Kiefer A.F."/>
            <person name="Nichols A."/>
            <person name="Cepeda A.J."/>
            <person name="Yan W."/>
            <person name="Fan B."/>
            <person name="Jiang Y."/>
            <person name="Adhikari A."/>
            <person name="Zheng C.-J."/>
            <person name="Schuster L."/>
            <person name="Cowan T.M."/>
            <person name="Smanski M.J."/>
            <person name="Chevrette M.G."/>
            <person name="De Carvalho L.P.S."/>
            <person name="Shen B."/>
        </authorList>
    </citation>
    <scope>NUCLEOTIDE SEQUENCE [LARGE SCALE GENOMIC DNA]</scope>
    <source>
        <strain evidence="3 4">NPDC050403</strain>
    </source>
</reference>
<keyword evidence="2" id="KW-0472">Membrane</keyword>
<keyword evidence="2" id="KW-1133">Transmembrane helix</keyword>
<organism evidence="3 4">
    <name type="scientific">Nocardia aurea</name>
    <dbReference type="NCBI Taxonomy" id="2144174"/>
    <lineage>
        <taxon>Bacteria</taxon>
        <taxon>Bacillati</taxon>
        <taxon>Actinomycetota</taxon>
        <taxon>Actinomycetes</taxon>
        <taxon>Mycobacteriales</taxon>
        <taxon>Nocardiaceae</taxon>
        <taxon>Nocardia</taxon>
    </lineage>
</organism>
<protein>
    <recommendedName>
        <fullName evidence="5">DUF3618 domain-containing protein</fullName>
    </recommendedName>
</protein>
<evidence type="ECO:0000256" key="2">
    <source>
        <dbReference type="SAM" id="Phobius"/>
    </source>
</evidence>
<keyword evidence="4" id="KW-1185">Reference proteome</keyword>
<name>A0ABV3FN93_9NOCA</name>
<proteinExistence type="predicted"/>
<accession>A0ABV3FN93</accession>
<dbReference type="Proteomes" id="UP001551695">
    <property type="component" value="Unassembled WGS sequence"/>
</dbReference>
<dbReference type="RefSeq" id="WP_157978639.1">
    <property type="nucleotide sequence ID" value="NZ_JBEXKW010000037.1"/>
</dbReference>
<sequence>MAHHMPGESEDRPGPASDSRDDTVTRFPHVVEAGTFDRNEQVLSKDSVREPLDAIGKHVEDSARRNHVPIAAIAAGSAAVLTWIALRRKR</sequence>
<feature type="transmembrane region" description="Helical" evidence="2">
    <location>
        <begin position="68"/>
        <end position="86"/>
    </location>
</feature>
<keyword evidence="2" id="KW-0812">Transmembrane</keyword>